<dbReference type="Pfam" id="PF16012">
    <property type="entry name" value="DUF4780"/>
    <property type="match status" value="4"/>
</dbReference>
<dbReference type="AlphaFoldDB" id="A0AAJ7EIR8"/>
<dbReference type="GeneID" id="106126015"/>
<dbReference type="SMART" id="SM00360">
    <property type="entry name" value="RRM"/>
    <property type="match status" value="1"/>
</dbReference>
<accession>A0AAJ7EIR8</accession>
<dbReference type="GO" id="GO:0003723">
    <property type="term" value="F:RNA binding"/>
    <property type="evidence" value="ECO:0007669"/>
    <property type="project" value="UniProtKB-UniRule"/>
</dbReference>
<dbReference type="CDD" id="cd00590">
    <property type="entry name" value="RRM_SF"/>
    <property type="match status" value="1"/>
</dbReference>
<dbReference type="InterPro" id="IPR031961">
    <property type="entry name" value="DUF4780"/>
</dbReference>
<evidence type="ECO:0000256" key="1">
    <source>
        <dbReference type="ARBA" id="ARBA00022737"/>
    </source>
</evidence>
<dbReference type="InterPro" id="IPR000504">
    <property type="entry name" value="RRM_dom"/>
</dbReference>
<dbReference type="Proteomes" id="UP000694872">
    <property type="component" value="Unplaced"/>
</dbReference>
<evidence type="ECO:0000256" key="3">
    <source>
        <dbReference type="PROSITE-ProRule" id="PRU00176"/>
    </source>
</evidence>
<dbReference type="SUPFAM" id="SSF54928">
    <property type="entry name" value="RNA-binding domain, RBD"/>
    <property type="match status" value="1"/>
</dbReference>
<feature type="region of interest" description="Disordered" evidence="4">
    <location>
        <begin position="1"/>
        <end position="34"/>
    </location>
</feature>
<name>A0AAJ7EIR8_PAPXU</name>
<feature type="domain" description="RRM" evidence="5">
    <location>
        <begin position="43"/>
        <end position="115"/>
    </location>
</feature>
<sequence length="1247" mass="143542">MANRSWSNQSQDWDPMRDDYNNSSFDPQYADDNAGGAVRLDQSRLYITNIPKNLNEDGLRTVFSTFGTLKETFLSRDQNKRFALVKYETPGEAKLAMMKLNRAEPLKLVVHIAHKKNKTSTNETRDHGSNHMSQMSRDETSSVCSRGRNSRKMDDTQLSINSEGDMDELMAEDELGLVNSSDPDLHLELVQLKMERIKLQEEKLECKRMMILNRAGRKSVPLSSKDRSILPDGRIVVRTNNDRPNDVTDSESFGVGSGDAKTKRCRVQSWIRTSSEDSSTSTCIQLDEDKSDSKVTDSKTSKSKIIDIRHMKDESSKTDYTNEKDSDSGTLYEFKFSDFTSDSQEHDATNRLIQLRSTDYLDVVDEELKVVIVLCKYPKSKMTLKEMEKFQTALTSIIDMQLKSSLLKKVPTFHDYYLNRGAIVCICRDVDTRDWILRIVVGLEERMDEKLILLGSKIKRICLGLLKIPKASWPATAVDVFKLLQYFNPTLKTDVWKIYAQKIVDSVECTSFLIDRVSGEIIRGPTFKNVIDYKNMQFELTGYTEIYYENFMNDLRDDLSSIASRVKLLDEIKSDTVNVSIDIKDWNDKVNGKDIKKDLINSVQKDILKKLKDVEYVNDRNETIVWSVNTNDTVSNSEIEKTQINVREEIDSLADFTDKGDSITASNDNLIERNSTITIDSNRGIAYHRRTNYLHVDAELKVAITLDGYPQNKLEGTHIRRLKRLFKEYLNKDIKNRRFANLIIPKFQDVFLSNGAVIYICDSLETKDYLTEILPKFINSTSLKLIFKDINDLVRYTRVVMRLPKELAHLESKDIISKLIEKYPLLKPDCWKYYSDVAGKQKRQFGVDPESINVIKNPDFNFTYDNEVISFRIIDRKRKDISMNEVDTKSNTADIKMEGIWEKISKEMYRPIDIDKLNSTLTKIRTNHYSDVVADDLKLYIGPLNYPETRIDEGLFYTIKNTMNNVVLESVRDEVDGFIPKVHDIYLFDGVIFIICKDFKTKQWIEDNIKLINCRINLDLKSTEFRGAVGIVSMMVIKTDKDTDDVISVLQKQNPRLRTKFWRKISIVKSKNKLDVVLQIDKLSAQVISDVNFNKFVGSSPVVFKLGHLQSLIKPKTSLEYIEKFNNITKDVDIDSKREKSDKIDDKSTNKIDTDSYTVDKNASFCKLTLKVPSKILPDDKEDFNIILDLLEDKNPGLNTELWQIQYDTNYPGRGKFTVLVDKQSASVIKSQSFDPTLGGETLKFVF</sequence>
<gene>
    <name evidence="6" type="primary">LOC106126015</name>
</gene>
<organism evidence="6">
    <name type="scientific">Papilio xuthus</name>
    <name type="common">Asian swallowtail butterfly</name>
    <dbReference type="NCBI Taxonomy" id="66420"/>
    <lineage>
        <taxon>Eukaryota</taxon>
        <taxon>Metazoa</taxon>
        <taxon>Ecdysozoa</taxon>
        <taxon>Arthropoda</taxon>
        <taxon>Hexapoda</taxon>
        <taxon>Insecta</taxon>
        <taxon>Pterygota</taxon>
        <taxon>Neoptera</taxon>
        <taxon>Endopterygota</taxon>
        <taxon>Lepidoptera</taxon>
        <taxon>Glossata</taxon>
        <taxon>Ditrysia</taxon>
        <taxon>Papilionoidea</taxon>
        <taxon>Papilionidae</taxon>
        <taxon>Papilioninae</taxon>
        <taxon>Papilio</taxon>
    </lineage>
</organism>
<protein>
    <submittedName>
        <fullName evidence="6">Uncharacterized protein LOC106126015 isoform X1</fullName>
    </submittedName>
</protein>
<evidence type="ECO:0000259" key="5">
    <source>
        <dbReference type="PROSITE" id="PS50102"/>
    </source>
</evidence>
<feature type="region of interest" description="Disordered" evidence="4">
    <location>
        <begin position="117"/>
        <end position="153"/>
    </location>
</feature>
<dbReference type="Gene3D" id="3.30.70.330">
    <property type="match status" value="1"/>
</dbReference>
<feature type="compositionally biased region" description="Polar residues" evidence="4">
    <location>
        <begin position="1"/>
        <end position="12"/>
    </location>
</feature>
<dbReference type="Pfam" id="PF00076">
    <property type="entry name" value="RRM_1"/>
    <property type="match status" value="1"/>
</dbReference>
<dbReference type="InterPro" id="IPR012677">
    <property type="entry name" value="Nucleotide-bd_a/b_plait_sf"/>
</dbReference>
<proteinExistence type="predicted"/>
<evidence type="ECO:0000313" key="6">
    <source>
        <dbReference type="RefSeq" id="XP_013178909.1"/>
    </source>
</evidence>
<feature type="region of interest" description="Disordered" evidence="4">
    <location>
        <begin position="240"/>
        <end position="259"/>
    </location>
</feature>
<keyword evidence="2 3" id="KW-0694">RNA-binding</keyword>
<evidence type="ECO:0000256" key="4">
    <source>
        <dbReference type="SAM" id="MobiDB-lite"/>
    </source>
</evidence>
<keyword evidence="1" id="KW-0677">Repeat</keyword>
<evidence type="ECO:0000256" key="2">
    <source>
        <dbReference type="ARBA" id="ARBA00022884"/>
    </source>
</evidence>
<reference evidence="6" key="1">
    <citation type="submission" date="2025-08" db="UniProtKB">
        <authorList>
            <consortium name="RefSeq"/>
        </authorList>
    </citation>
    <scope>IDENTIFICATION</scope>
</reference>
<dbReference type="PROSITE" id="PS50102">
    <property type="entry name" value="RRM"/>
    <property type="match status" value="1"/>
</dbReference>
<dbReference type="PANTHER" id="PTHR24012">
    <property type="entry name" value="RNA BINDING PROTEIN"/>
    <property type="match status" value="1"/>
</dbReference>
<dbReference type="InterPro" id="IPR035979">
    <property type="entry name" value="RBD_domain_sf"/>
</dbReference>
<dbReference type="RefSeq" id="XP_013178909.1">
    <property type="nucleotide sequence ID" value="XM_013323455.1"/>
</dbReference>
<dbReference type="KEGG" id="pxu:106126015"/>